<dbReference type="PANTHER" id="PTHR14387:SF7">
    <property type="entry name" value="THYROID ADENOMA-ASSOCIATED PROTEIN"/>
    <property type="match status" value="1"/>
</dbReference>
<evidence type="ECO:0000259" key="4">
    <source>
        <dbReference type="Pfam" id="PF10350"/>
    </source>
</evidence>
<dbReference type="EMBL" id="CABPRJ010000495">
    <property type="protein sequence ID" value="VVC29565.1"/>
    <property type="molecule type" value="Genomic_DNA"/>
</dbReference>
<dbReference type="InterPro" id="IPR016024">
    <property type="entry name" value="ARM-type_fold"/>
</dbReference>
<dbReference type="InterPro" id="IPR019442">
    <property type="entry name" value="THADA/TRM732_DUF2428"/>
</dbReference>
<protein>
    <recommendedName>
        <fullName evidence="3">tRNA (32-2'-O)-methyltransferase regulator THADA</fullName>
    </recommendedName>
</protein>
<accession>A0A5E4MDT3</accession>
<keyword evidence="2" id="KW-0819">tRNA processing</keyword>
<organism evidence="7 8">
    <name type="scientific">Cinara cedri</name>
    <dbReference type="NCBI Taxonomy" id="506608"/>
    <lineage>
        <taxon>Eukaryota</taxon>
        <taxon>Metazoa</taxon>
        <taxon>Ecdysozoa</taxon>
        <taxon>Arthropoda</taxon>
        <taxon>Hexapoda</taxon>
        <taxon>Insecta</taxon>
        <taxon>Pterygota</taxon>
        <taxon>Neoptera</taxon>
        <taxon>Paraneoptera</taxon>
        <taxon>Hemiptera</taxon>
        <taxon>Sternorrhyncha</taxon>
        <taxon>Aphidomorpha</taxon>
        <taxon>Aphidoidea</taxon>
        <taxon>Aphididae</taxon>
        <taxon>Lachninae</taxon>
        <taxon>Cinara</taxon>
    </lineage>
</organism>
<keyword evidence="8" id="KW-1185">Reference proteome</keyword>
<sequence length="1665" mass="192237">MSALNLRNVKRDFAQLNYRPDICHPNLIKELKYILEITGLKQEYDTVLSNLNTHSLISIIQHVCKVCYSDTDTLSEEIANDLVRFLAIIYTEHCIDDKVKRAVTKCLKSCPEKWQPELSSAITYQFMIFLEKGHNQSEAEYFLKTLNECSEHFPTIIFNSIKKFLAFFELTLKNSYNILVCESSPTQKISAIRCIHEGFRFYLTAYKKKLLPEAIGFTSDLHDCFVVLLDCDHLPMETIFNCCLSILYTHRKYGYSSLAGWDMCMQKLATHTDLVKLGFCDAILNTFTCKELKLNSPKSEEPIFISLYNSIVNVSIRNLNNSSISLSSSRVLLVFTKRMKSITAKNMLNKMDKNKVESLIDFLWARMDHILDGVRHMTRETMVTLLKVKDENVFIKVLERLSLSDQNSKGFFIVLTLLSNQVDSRLVIKYLPNIADTLLHLMCSNNSATTVFINLMLNHYTTTECKLWFDYWLYPLFKNTAKLDVKHFEQIMAKAVELSPDVSKYLYDLSNQNDLALKIYLVCFNVEKKRYLANYNNGNWMSSTNIDIIKKALHSNDENTRFSAVHLILDCHKKTQPFTENELELIKYFITYNIKHEKPSIKQTNLSFIKKTLLRIKESQFSATVRNNESLNITVTKYYTDFQQWFSKFCFDNLFPDATFSRRNFSLESLCLIQTCLSPTGIIGLNESNNITLLLNRLWDTYEQNKILAKNILVFKNQEPIKLDNTVIEDMLKTSKILASSTSPPDCITAGYLLEVVIFLQGNKNCEDYTYVIIVELINNLKKEVALAEESLTLASANGPMYGLIHTIRHLLNTLNWKNYGSKNNWTTCIEDLSSICLKCEKLVSIVVNDSSPEGIIPMDDLYQNDSQVTSQMVLLCCWRTAKEASLLLSDIVGIITIQESEFNNTLITKICSCLTLSLAETKHRGAFEQIYVAYLKVCSTMWKSPALHKIPLKYLEDVLTEIKTGLNETFCVTRRSAGMPFIIQALICTNHDKRQIVNHTMETLITICNNSESLEAGVVHALNVLRALFRCSQLGDLVGLFLSRAINISIVLFNSSSWPIRNSSTLLLSALVNRVFGVPRSSTEISWKNRMTGREFFERYPELYITFLNEFKKFSPMDMRPSLYPTLLLLARLYPSANEATECIYQLSVYIPYIFKCAQSPVMKTRMLAATSIAPQVTQIELVKHIFITFNELTNKNLNENTKHGLLLQVFSLVENLPKLESNDLSKLVRLTENLSMKYNQFNNCSYVVKEVFLRCITCLWLQLDKLHYNYVEPIYTSTLETITKYIKSNDIGRSKYLESAILFLFSISLKAQTDFSIVVYNVMKSKMQCEIIFEVLSIILSEKPIEFCDHLDKFKNLKYWNRQVLMNQLLANKILIELVCQQCTIIDSLIHVKYLVLSNFTPALVEYFKVYEPIDNFISKVFCLRRDIEISQALLCINGYLQTQKLLEQSVTIKLIQIFENIYYGQRSDDCKNACVDIIIDNYNLLIENNLLDIKTFLKLWTIMIHYSEDNSEKVRNHVWRLVNQDANCIKSSELLFDKFAEHFNQFPSAVFTALICWSYLDVELPQDRLEGQVFDGGDTSEYKELTIRQNLALKIIMNLTNSYPSQSMDLEINKHLQEWITEEWTSEFDVKPKIEDLKTVGNFNDYAKGFYSKISGLIKKHN</sequence>
<dbReference type="InterPro" id="IPR056842">
    <property type="entry name" value="THADA-like_TPR_C"/>
</dbReference>
<evidence type="ECO:0000259" key="5">
    <source>
        <dbReference type="Pfam" id="PF25150"/>
    </source>
</evidence>
<evidence type="ECO:0000313" key="7">
    <source>
        <dbReference type="EMBL" id="VVC29565.1"/>
    </source>
</evidence>
<feature type="domain" description="tRNA (32-2'-O)-methyltransferase regulator THADA-like TPR repeats region" evidence="5">
    <location>
        <begin position="468"/>
        <end position="670"/>
    </location>
</feature>
<evidence type="ECO:0000256" key="3">
    <source>
        <dbReference type="ARBA" id="ARBA00035698"/>
    </source>
</evidence>
<dbReference type="Pfam" id="PF25151">
    <property type="entry name" value="TPR_Trm732_C"/>
    <property type="match status" value="1"/>
</dbReference>
<dbReference type="OrthoDB" id="73997at2759"/>
<dbReference type="GO" id="GO:0030488">
    <property type="term" value="P:tRNA methylation"/>
    <property type="evidence" value="ECO:0007669"/>
    <property type="project" value="TreeGrafter"/>
</dbReference>
<reference evidence="7 8" key="1">
    <citation type="submission" date="2019-08" db="EMBL/GenBank/DDBJ databases">
        <authorList>
            <person name="Alioto T."/>
            <person name="Alioto T."/>
            <person name="Gomez Garrido J."/>
        </authorList>
    </citation>
    <scope>NUCLEOTIDE SEQUENCE [LARGE SCALE GENOMIC DNA]</scope>
</reference>
<evidence type="ECO:0000256" key="2">
    <source>
        <dbReference type="ARBA" id="ARBA00022694"/>
    </source>
</evidence>
<dbReference type="InterPro" id="IPR056843">
    <property type="entry name" value="THADA-like_TPR"/>
</dbReference>
<feature type="domain" description="DUF2428" evidence="4">
    <location>
        <begin position="829"/>
        <end position="1059"/>
    </location>
</feature>
<dbReference type="GO" id="GO:0005829">
    <property type="term" value="C:cytosol"/>
    <property type="evidence" value="ECO:0007669"/>
    <property type="project" value="TreeGrafter"/>
</dbReference>
<comment type="similarity">
    <text evidence="1">Belongs to the THADA family.</text>
</comment>
<feature type="domain" description="tRNA (32-2'-O)-methyltransferase regulator THADA-like C-terminal TPR repeats region" evidence="6">
    <location>
        <begin position="1062"/>
        <end position="1213"/>
    </location>
</feature>
<evidence type="ECO:0000256" key="1">
    <source>
        <dbReference type="ARBA" id="ARBA00010409"/>
    </source>
</evidence>
<dbReference type="SUPFAM" id="SSF48371">
    <property type="entry name" value="ARM repeat"/>
    <property type="match status" value="2"/>
</dbReference>
<gene>
    <name evidence="7" type="ORF">CINCED_3A003604</name>
</gene>
<dbReference type="Pfam" id="PF10350">
    <property type="entry name" value="DUF2428"/>
    <property type="match status" value="1"/>
</dbReference>
<dbReference type="InterPro" id="IPR051954">
    <property type="entry name" value="tRNA_methyltransferase_THADA"/>
</dbReference>
<dbReference type="Pfam" id="PF25150">
    <property type="entry name" value="TPR_Trm732"/>
    <property type="match status" value="1"/>
</dbReference>
<evidence type="ECO:0000259" key="6">
    <source>
        <dbReference type="Pfam" id="PF25151"/>
    </source>
</evidence>
<name>A0A5E4MDT3_9HEMI</name>
<proteinExistence type="inferred from homology"/>
<evidence type="ECO:0000313" key="8">
    <source>
        <dbReference type="Proteomes" id="UP000325440"/>
    </source>
</evidence>
<dbReference type="Proteomes" id="UP000325440">
    <property type="component" value="Unassembled WGS sequence"/>
</dbReference>
<dbReference type="PANTHER" id="PTHR14387">
    <property type="entry name" value="THADA/DEATH RECEPTOR INTERACTING PROTEIN"/>
    <property type="match status" value="1"/>
</dbReference>